<proteinExistence type="predicted"/>
<gene>
    <name evidence="1" type="ORF">GMARGA_LOCUS37391</name>
</gene>
<dbReference type="Proteomes" id="UP000789901">
    <property type="component" value="Unassembled WGS sequence"/>
</dbReference>
<dbReference type="EMBL" id="CAJVQB010077734">
    <property type="protein sequence ID" value="CAG8844969.1"/>
    <property type="molecule type" value="Genomic_DNA"/>
</dbReference>
<name>A0ABN7X0Q8_GIGMA</name>
<accession>A0ABN7X0Q8</accession>
<evidence type="ECO:0000313" key="1">
    <source>
        <dbReference type="EMBL" id="CAG8844969.1"/>
    </source>
</evidence>
<feature type="non-terminal residue" evidence="1">
    <location>
        <position position="1"/>
    </location>
</feature>
<reference evidence="1 2" key="1">
    <citation type="submission" date="2021-06" db="EMBL/GenBank/DDBJ databases">
        <authorList>
            <person name="Kallberg Y."/>
            <person name="Tangrot J."/>
            <person name="Rosling A."/>
        </authorList>
    </citation>
    <scope>NUCLEOTIDE SEQUENCE [LARGE SCALE GENOMIC DNA]</scope>
    <source>
        <strain evidence="1 2">120-4 pot B 10/14</strain>
    </source>
</reference>
<comment type="caution">
    <text evidence="1">The sequence shown here is derived from an EMBL/GenBank/DDBJ whole genome shotgun (WGS) entry which is preliminary data.</text>
</comment>
<keyword evidence="2" id="KW-1185">Reference proteome</keyword>
<organism evidence="1 2">
    <name type="scientific">Gigaspora margarita</name>
    <dbReference type="NCBI Taxonomy" id="4874"/>
    <lineage>
        <taxon>Eukaryota</taxon>
        <taxon>Fungi</taxon>
        <taxon>Fungi incertae sedis</taxon>
        <taxon>Mucoromycota</taxon>
        <taxon>Glomeromycotina</taxon>
        <taxon>Glomeromycetes</taxon>
        <taxon>Diversisporales</taxon>
        <taxon>Gigasporaceae</taxon>
        <taxon>Gigaspora</taxon>
    </lineage>
</organism>
<sequence>ALTIKVNSRNEVIHDEDIQEFLGLDFRVKVETTDEETCSRMIFYDKKEEKKIPIPDGIICKSISSDKRKKKKNPVGDFFIITYPHKYIVYYNLEKKKTNKLTKIYMINCEIKKKLSNS</sequence>
<evidence type="ECO:0000313" key="2">
    <source>
        <dbReference type="Proteomes" id="UP000789901"/>
    </source>
</evidence>
<protein>
    <submittedName>
        <fullName evidence="1">41407_t:CDS:1</fullName>
    </submittedName>
</protein>